<dbReference type="PANTHER" id="PTHR45969:SF69">
    <property type="entry name" value="FINGER DOMAIN PROTEIN, PUTATIVE (AFU_ORTHOLOGUE AFUA_3G12190)-RELATED"/>
    <property type="match status" value="1"/>
</dbReference>
<dbReference type="EMBL" id="JANCYU010000046">
    <property type="protein sequence ID" value="KAK4526978.1"/>
    <property type="molecule type" value="Genomic_DNA"/>
</dbReference>
<keyword evidence="6" id="KW-0472">Membrane</keyword>
<feature type="transmembrane region" description="Helical" evidence="6">
    <location>
        <begin position="6"/>
        <end position="30"/>
    </location>
</feature>
<feature type="compositionally biased region" description="Basic and acidic residues" evidence="5">
    <location>
        <begin position="143"/>
        <end position="152"/>
    </location>
</feature>
<accession>A0AAV9IIA3</accession>
<keyword evidence="3" id="KW-0862">Zinc</keyword>
<evidence type="ECO:0000256" key="3">
    <source>
        <dbReference type="ARBA" id="ARBA00022833"/>
    </source>
</evidence>
<dbReference type="InterPro" id="IPR001841">
    <property type="entry name" value="Znf_RING"/>
</dbReference>
<dbReference type="SMART" id="SM00184">
    <property type="entry name" value="RING"/>
    <property type="match status" value="1"/>
</dbReference>
<feature type="compositionally biased region" description="Polar residues" evidence="5">
    <location>
        <begin position="159"/>
        <end position="173"/>
    </location>
</feature>
<evidence type="ECO:0000256" key="5">
    <source>
        <dbReference type="SAM" id="MobiDB-lite"/>
    </source>
</evidence>
<protein>
    <recommendedName>
        <fullName evidence="7">RING-type domain-containing protein</fullName>
    </recommendedName>
</protein>
<sequence length="397" mass="44702">MVSRGNLVIAIVIPIVIPIGLAMFVFFFALQYKYLKRVRARLEWQEQLARSANQHRRRGGASGLSKYDILRHCPLVIYKGTSHSYLYPNKPIIEQWSSLSCKESESRLDKEEEGQEEQQQQQQQVTRVSTSMHNHHQHSNDANGHDSRKSEEEPGSMAVRTSTHSLGSNGTNQNDRDDSLKKGAQGDVLVISVISPANNELLKMAKEEAMNVSSTKTDHKGDSNVALLSVKAIPGGVCSICLEEVKKSSRLRMLRCGHAFHATCIERWLGSVNRCPLCNRTVVDRPILATQEPIPATTLQSYTVPSNNNNIPSLVRNAPVPVEEERTAVRGNFFQRIGHWFREAFSDVPPELRNIQLNLPSQPLPSVVVSDEWMENRHSSAYIEEPLEESHQQQQVE</sequence>
<dbReference type="AlphaFoldDB" id="A0AAV9IIA3"/>
<evidence type="ECO:0000256" key="2">
    <source>
        <dbReference type="ARBA" id="ARBA00022771"/>
    </source>
</evidence>
<dbReference type="Proteomes" id="UP001300502">
    <property type="component" value="Unassembled WGS sequence"/>
</dbReference>
<dbReference type="InterPro" id="IPR013083">
    <property type="entry name" value="Znf_RING/FYVE/PHD"/>
</dbReference>
<keyword evidence="6" id="KW-0812">Transmembrane</keyword>
<name>A0AAV9IIA3_9RHOD</name>
<keyword evidence="2 4" id="KW-0863">Zinc-finger</keyword>
<evidence type="ECO:0000313" key="8">
    <source>
        <dbReference type="EMBL" id="KAK4526978.1"/>
    </source>
</evidence>
<keyword evidence="9" id="KW-1185">Reference proteome</keyword>
<keyword evidence="6" id="KW-1133">Transmembrane helix</keyword>
<reference evidence="8 9" key="1">
    <citation type="submission" date="2022-07" db="EMBL/GenBank/DDBJ databases">
        <title>Genome-wide signatures of adaptation to extreme environments.</title>
        <authorList>
            <person name="Cho C.H."/>
            <person name="Yoon H.S."/>
        </authorList>
    </citation>
    <scope>NUCLEOTIDE SEQUENCE [LARGE SCALE GENOMIC DNA]</scope>
    <source>
        <strain evidence="8 9">108.79 E11</strain>
    </source>
</reference>
<feature type="region of interest" description="Disordered" evidence="5">
    <location>
        <begin position="104"/>
        <end position="182"/>
    </location>
</feature>
<feature type="domain" description="RING-type" evidence="7">
    <location>
        <begin position="238"/>
        <end position="279"/>
    </location>
</feature>
<dbReference type="GO" id="GO:0008270">
    <property type="term" value="F:zinc ion binding"/>
    <property type="evidence" value="ECO:0007669"/>
    <property type="project" value="UniProtKB-KW"/>
</dbReference>
<dbReference type="Pfam" id="PF13639">
    <property type="entry name" value="zf-RING_2"/>
    <property type="match status" value="1"/>
</dbReference>
<proteinExistence type="predicted"/>
<dbReference type="CDD" id="cd16469">
    <property type="entry name" value="RING-H2_RNF24-like"/>
    <property type="match status" value="1"/>
</dbReference>
<organism evidence="8 9">
    <name type="scientific">Galdieria yellowstonensis</name>
    <dbReference type="NCBI Taxonomy" id="3028027"/>
    <lineage>
        <taxon>Eukaryota</taxon>
        <taxon>Rhodophyta</taxon>
        <taxon>Bangiophyceae</taxon>
        <taxon>Galdieriales</taxon>
        <taxon>Galdieriaceae</taxon>
        <taxon>Galdieria</taxon>
    </lineage>
</organism>
<dbReference type="Gene3D" id="3.30.40.10">
    <property type="entry name" value="Zinc/RING finger domain, C3HC4 (zinc finger)"/>
    <property type="match status" value="1"/>
</dbReference>
<dbReference type="GO" id="GO:0016567">
    <property type="term" value="P:protein ubiquitination"/>
    <property type="evidence" value="ECO:0007669"/>
    <property type="project" value="TreeGrafter"/>
</dbReference>
<comment type="caution">
    <text evidence="8">The sequence shown here is derived from an EMBL/GenBank/DDBJ whole genome shotgun (WGS) entry which is preliminary data.</text>
</comment>
<evidence type="ECO:0000259" key="7">
    <source>
        <dbReference type="PROSITE" id="PS50089"/>
    </source>
</evidence>
<evidence type="ECO:0000256" key="1">
    <source>
        <dbReference type="ARBA" id="ARBA00022723"/>
    </source>
</evidence>
<dbReference type="SUPFAM" id="SSF57850">
    <property type="entry name" value="RING/U-box"/>
    <property type="match status" value="1"/>
</dbReference>
<evidence type="ECO:0000256" key="4">
    <source>
        <dbReference type="PROSITE-ProRule" id="PRU00175"/>
    </source>
</evidence>
<dbReference type="GO" id="GO:0061630">
    <property type="term" value="F:ubiquitin protein ligase activity"/>
    <property type="evidence" value="ECO:0007669"/>
    <property type="project" value="TreeGrafter"/>
</dbReference>
<dbReference type="PROSITE" id="PS50089">
    <property type="entry name" value="ZF_RING_2"/>
    <property type="match status" value="1"/>
</dbReference>
<evidence type="ECO:0000256" key="6">
    <source>
        <dbReference type="SAM" id="Phobius"/>
    </source>
</evidence>
<evidence type="ECO:0000313" key="9">
    <source>
        <dbReference type="Proteomes" id="UP001300502"/>
    </source>
</evidence>
<dbReference type="PANTHER" id="PTHR45969">
    <property type="entry name" value="RING ZINC FINGER PROTEIN-RELATED"/>
    <property type="match status" value="1"/>
</dbReference>
<gene>
    <name evidence="8" type="ORF">GAYE_SCF31G4899</name>
</gene>
<keyword evidence="1" id="KW-0479">Metal-binding</keyword>